<organism evidence="2 3">
    <name type="scientific">Zingiber officinale</name>
    <name type="common">Ginger</name>
    <name type="synonym">Amomum zingiber</name>
    <dbReference type="NCBI Taxonomy" id="94328"/>
    <lineage>
        <taxon>Eukaryota</taxon>
        <taxon>Viridiplantae</taxon>
        <taxon>Streptophyta</taxon>
        <taxon>Embryophyta</taxon>
        <taxon>Tracheophyta</taxon>
        <taxon>Spermatophyta</taxon>
        <taxon>Magnoliopsida</taxon>
        <taxon>Liliopsida</taxon>
        <taxon>Zingiberales</taxon>
        <taxon>Zingiberaceae</taxon>
        <taxon>Zingiber</taxon>
    </lineage>
</organism>
<protein>
    <recommendedName>
        <fullName evidence="1">KIB1-4 beta-propeller domain-containing protein</fullName>
    </recommendedName>
</protein>
<evidence type="ECO:0000313" key="3">
    <source>
        <dbReference type="Proteomes" id="UP000734854"/>
    </source>
</evidence>
<evidence type="ECO:0000313" key="2">
    <source>
        <dbReference type="EMBL" id="KAG6513100.1"/>
    </source>
</evidence>
<dbReference type="InterPro" id="IPR050942">
    <property type="entry name" value="F-box_BR-signaling"/>
</dbReference>
<comment type="caution">
    <text evidence="2">The sequence shown here is derived from an EMBL/GenBank/DDBJ whole genome shotgun (WGS) entry which is preliminary data.</text>
</comment>
<dbReference type="Proteomes" id="UP000734854">
    <property type="component" value="Unassembled WGS sequence"/>
</dbReference>
<reference evidence="2 3" key="1">
    <citation type="submission" date="2020-08" db="EMBL/GenBank/DDBJ databases">
        <title>Plant Genome Project.</title>
        <authorList>
            <person name="Zhang R.-G."/>
        </authorList>
    </citation>
    <scope>NUCLEOTIDE SEQUENCE [LARGE SCALE GENOMIC DNA]</scope>
    <source>
        <tissue evidence="2">Rhizome</tissue>
    </source>
</reference>
<dbReference type="Pfam" id="PF03478">
    <property type="entry name" value="Beta-prop_KIB1-4"/>
    <property type="match status" value="1"/>
</dbReference>
<dbReference type="PANTHER" id="PTHR44259">
    <property type="entry name" value="OS07G0183000 PROTEIN-RELATED"/>
    <property type="match status" value="1"/>
</dbReference>
<dbReference type="EMBL" id="JACMSC010000007">
    <property type="protein sequence ID" value="KAG6513100.1"/>
    <property type="molecule type" value="Genomic_DNA"/>
</dbReference>
<evidence type="ECO:0000259" key="1">
    <source>
        <dbReference type="Pfam" id="PF03478"/>
    </source>
</evidence>
<keyword evidence="3" id="KW-1185">Reference proteome</keyword>
<name>A0A8J5GSG9_ZINOF</name>
<feature type="domain" description="KIB1-4 beta-propeller" evidence="1">
    <location>
        <begin position="50"/>
        <end position="326"/>
    </location>
</feature>
<gene>
    <name evidence="2" type="ORF">ZIOFF_023407</name>
</gene>
<dbReference type="InterPro" id="IPR005174">
    <property type="entry name" value="KIB1-4_b-propeller"/>
</dbReference>
<accession>A0A8J5GSG9</accession>
<sequence length="376" mass="43039">MADSCFSDDNLLVNWRLLDDNILELIAKSRRLLPWLITGCDRVDGRLFYISFTDDKLHSIVVPALKENKSVELGIVSCQGWLVLEGQENSYAISLLNPLTGAHVHLPEAPKQLFTRRIQYNIPFDPLHPEATMNYVEIQYLIHQMAMSSDPLSTTECIIVVISAVSKALVSLRMGADGSSWLLMNNESKYEDVVFFLKYFYAVNCLGEVYIFSGINLNKVWTITSPSMELNKADWKLTCTSTARPLLFQRVSDCEGYISFKDRKLPFYKTRSVNVYKLFRGHNFGEPPVKFVEINFRNSVLFYGISSPPYSFLQLFSGMPNLVYIAGEHVEMPDDDKLIYYMTMPQKFDKKNATVKPLLPQGATHSMSFWHMPQPF</sequence>
<dbReference type="AlphaFoldDB" id="A0A8J5GSG9"/>
<proteinExistence type="predicted"/>